<protein>
    <submittedName>
        <fullName evidence="1">DUF2188 domain-containing protein</fullName>
    </submittedName>
</protein>
<reference evidence="1 2" key="1">
    <citation type="submission" date="2019-10" db="EMBL/GenBank/DDBJ databases">
        <title>Description of Paenibacillus terricola sp. nov.</title>
        <authorList>
            <person name="Carlier A."/>
            <person name="Qi S."/>
        </authorList>
    </citation>
    <scope>NUCLEOTIDE SEQUENCE [LARGE SCALE GENOMIC DNA]</scope>
    <source>
        <strain evidence="1 2">LMG 31459</strain>
    </source>
</reference>
<evidence type="ECO:0000313" key="2">
    <source>
        <dbReference type="Proteomes" id="UP000596857"/>
    </source>
</evidence>
<gene>
    <name evidence="1" type="ORF">GC101_05155</name>
</gene>
<evidence type="ECO:0000313" key="1">
    <source>
        <dbReference type="EMBL" id="NOU78264.1"/>
    </source>
</evidence>
<sequence length="64" mass="7250">MPWNKGDYPDSLKNFTAPVRNKAVEIANALLEDGYEEGRAIAIATAQAKEWGENHDKQIRKKNH</sequence>
<proteinExistence type="predicted"/>
<dbReference type="Proteomes" id="UP000596857">
    <property type="component" value="Unassembled WGS sequence"/>
</dbReference>
<accession>A0ABX1YCZ9</accession>
<dbReference type="EMBL" id="WHOB01000018">
    <property type="protein sequence ID" value="NOU78264.1"/>
    <property type="molecule type" value="Genomic_DNA"/>
</dbReference>
<organism evidence="1 2">
    <name type="scientific">Paenibacillus phytohabitans</name>
    <dbReference type="NCBI Taxonomy" id="2654978"/>
    <lineage>
        <taxon>Bacteria</taxon>
        <taxon>Bacillati</taxon>
        <taxon>Bacillota</taxon>
        <taxon>Bacilli</taxon>
        <taxon>Bacillales</taxon>
        <taxon>Paenibacillaceae</taxon>
        <taxon>Paenibacillus</taxon>
    </lineage>
</organism>
<comment type="caution">
    <text evidence="1">The sequence shown here is derived from an EMBL/GenBank/DDBJ whole genome shotgun (WGS) entry which is preliminary data.</text>
</comment>
<name>A0ABX1YCZ9_9BACL</name>
<keyword evidence="2" id="KW-1185">Reference proteome</keyword>
<dbReference type="RefSeq" id="WP_039298089.1">
    <property type="nucleotide sequence ID" value="NZ_JBANBW010000109.1"/>
</dbReference>